<dbReference type="AlphaFoldDB" id="A0AAW0UT67"/>
<dbReference type="Proteomes" id="UP001487740">
    <property type="component" value="Unassembled WGS sequence"/>
</dbReference>
<protein>
    <submittedName>
        <fullName evidence="1">Uncharacterized protein</fullName>
    </submittedName>
</protein>
<comment type="caution">
    <text evidence="1">The sequence shown here is derived from an EMBL/GenBank/DDBJ whole genome shotgun (WGS) entry which is preliminary data.</text>
</comment>
<keyword evidence="2" id="KW-1185">Reference proteome</keyword>
<accession>A0AAW0UT67</accession>
<proteinExistence type="predicted"/>
<dbReference type="EMBL" id="JARAKH010000006">
    <property type="protein sequence ID" value="KAK8403225.1"/>
    <property type="molecule type" value="Genomic_DNA"/>
</dbReference>
<reference evidence="1 2" key="1">
    <citation type="submission" date="2023-03" db="EMBL/GenBank/DDBJ databases">
        <title>High-quality genome of Scylla paramamosain provides insights in environmental adaptation.</title>
        <authorList>
            <person name="Zhang L."/>
        </authorList>
    </citation>
    <scope>NUCLEOTIDE SEQUENCE [LARGE SCALE GENOMIC DNA]</scope>
    <source>
        <strain evidence="1">LZ_2023a</strain>
        <tissue evidence="1">Muscle</tissue>
    </source>
</reference>
<sequence length="115" mass="11584">MTAGCHRPAGHPQESNAASVASHQTLPLTLVVLTCLVNTCPPVFLPLIALQVTSGAGQVATRESTLTADVTEVGEPGRSEGYGVVVAAAAVTTAAVTTAAAVTTWVSWVALTVNC</sequence>
<name>A0AAW0UT67_SCYPA</name>
<evidence type="ECO:0000313" key="2">
    <source>
        <dbReference type="Proteomes" id="UP001487740"/>
    </source>
</evidence>
<evidence type="ECO:0000313" key="1">
    <source>
        <dbReference type="EMBL" id="KAK8403225.1"/>
    </source>
</evidence>
<gene>
    <name evidence="1" type="ORF">O3P69_000394</name>
</gene>
<organism evidence="1 2">
    <name type="scientific">Scylla paramamosain</name>
    <name type="common">Mud crab</name>
    <dbReference type="NCBI Taxonomy" id="85552"/>
    <lineage>
        <taxon>Eukaryota</taxon>
        <taxon>Metazoa</taxon>
        <taxon>Ecdysozoa</taxon>
        <taxon>Arthropoda</taxon>
        <taxon>Crustacea</taxon>
        <taxon>Multicrustacea</taxon>
        <taxon>Malacostraca</taxon>
        <taxon>Eumalacostraca</taxon>
        <taxon>Eucarida</taxon>
        <taxon>Decapoda</taxon>
        <taxon>Pleocyemata</taxon>
        <taxon>Brachyura</taxon>
        <taxon>Eubrachyura</taxon>
        <taxon>Portunoidea</taxon>
        <taxon>Portunidae</taxon>
        <taxon>Portuninae</taxon>
        <taxon>Scylla</taxon>
    </lineage>
</organism>